<dbReference type="Proteomes" id="UP000235347">
    <property type="component" value="Unassembled WGS sequence"/>
</dbReference>
<dbReference type="AlphaFoldDB" id="A0A2N7WGY9"/>
<evidence type="ECO:0000313" key="4">
    <source>
        <dbReference type="Proteomes" id="UP000235347"/>
    </source>
</evidence>
<sequence>MGSKRLGAIVRDVWGAHEIESSRLAIDELPDEVAEIQPGNLYAIYAKARTTACDALIWNSAKAARTRHVTVVLARTRVQAAAQMRALGLGAGAAAPGWPRNLNVLAMPEVGREAGSEDAPPAPPQPGQTIAFARLFGGLRALKRFGFRSNALYFVEGAERWLSWGDADALAREGRLLANWCAARRIALVLLLDLPGLRGAREREDRTDDFMSEEPVLQAGHSEFHGACAGVARMGRTHGELLWHVDFWRAGRALATGETRALRFAQDGRLSVAPEVADTQAQAMLRLARDESRVVATRAVVARESWVPPEWEVVDDQQAAVAACVGAQAATVLLDYRDRSTLETLCAAVHTLRRECGRALKIVVVERREALRHQYELLLLSLGANLIIGRELPFSRMQSLLRSQQGQLDTRPVAVDYQAALAAALTDDVRGYLPVAAYCERVEAVLARGAVLDLPHVLAKITLLPDVAHVDALKQCAPRRTGDVVTADAANLYVFLFACRLPDAEIALGHIFTAPIDHLSDRVIYLAEASIEREVQALAEANRRSPMPDYSDLFPAAPAPALQPAAAAQSAAVLSEPPSVPAHDAAAQLEAVESMLDKINREGAVRRLPSDAVPIAASSGITGARATPNAAARRRSAEPWPMPVRTGGGET</sequence>
<proteinExistence type="predicted"/>
<evidence type="ECO:0000256" key="2">
    <source>
        <dbReference type="SAM" id="MobiDB-lite"/>
    </source>
</evidence>
<organism evidence="3 4">
    <name type="scientific">Trinickia soli</name>
    <dbReference type="NCBI Taxonomy" id="380675"/>
    <lineage>
        <taxon>Bacteria</taxon>
        <taxon>Pseudomonadati</taxon>
        <taxon>Pseudomonadota</taxon>
        <taxon>Betaproteobacteria</taxon>
        <taxon>Burkholderiales</taxon>
        <taxon>Burkholderiaceae</taxon>
        <taxon>Trinickia</taxon>
    </lineage>
</organism>
<protein>
    <recommendedName>
        <fullName evidence="1">Cellulose biosynthesis protein BcsE</fullName>
    </recommendedName>
</protein>
<comment type="caution">
    <text evidence="3">The sequence shown here is derived from an EMBL/GenBank/DDBJ whole genome shotgun (WGS) entry which is preliminary data.</text>
</comment>
<evidence type="ECO:0000313" key="3">
    <source>
        <dbReference type="EMBL" id="PMS28565.1"/>
    </source>
</evidence>
<feature type="region of interest" description="Disordered" evidence="2">
    <location>
        <begin position="624"/>
        <end position="651"/>
    </location>
</feature>
<dbReference type="GO" id="GO:0035438">
    <property type="term" value="F:cyclic-di-GMP binding"/>
    <property type="evidence" value="ECO:0007669"/>
    <property type="project" value="InterPro"/>
</dbReference>
<keyword evidence="4" id="KW-1185">Reference proteome</keyword>
<name>A0A2N7WGY9_9BURK</name>
<reference evidence="3 4" key="1">
    <citation type="submission" date="2018-01" db="EMBL/GenBank/DDBJ databases">
        <title>Whole genome analyses suggest that Burkholderia sensu lato contains two further novel genera in the rhizoxinica-symbiotica group Mycetohabitans gen. nov., and Trinickia gen. nov.: implications for the evolution of diazotrophy and nodulation in the Burkholderiaceae.</title>
        <authorList>
            <person name="Estrada-de los Santos P."/>
            <person name="Palmer M."/>
            <person name="Chavez-Ramirez B."/>
            <person name="Beukes C."/>
            <person name="Steenkamp E.T."/>
            <person name="Hirsch A.M."/>
            <person name="Manyaka P."/>
            <person name="Maluk M."/>
            <person name="Lafos M."/>
            <person name="Crook M."/>
            <person name="Gross E."/>
            <person name="Simon M.F."/>
            <person name="Bueno dos Reis Junior F."/>
            <person name="Poole P.S."/>
            <person name="Venter S.N."/>
            <person name="James E.K."/>
        </authorList>
    </citation>
    <scope>NUCLEOTIDE SEQUENCE [LARGE SCALE GENOMIC DNA]</scope>
    <source>
        <strain evidence="3 4">GP25-8</strain>
    </source>
</reference>
<dbReference type="NCBIfam" id="TIGR03369">
    <property type="entry name" value="cellulose_bcsE"/>
    <property type="match status" value="1"/>
</dbReference>
<accession>A0A2N7WGY9</accession>
<gene>
    <name evidence="3" type="primary">bcsE</name>
    <name evidence="3" type="ORF">C0Z19_00935</name>
</gene>
<dbReference type="EMBL" id="PNYB01000001">
    <property type="protein sequence ID" value="PMS28565.1"/>
    <property type="molecule type" value="Genomic_DNA"/>
</dbReference>
<evidence type="ECO:0000256" key="1">
    <source>
        <dbReference type="NCBIfam" id="TIGR03369"/>
    </source>
</evidence>
<dbReference type="InterPro" id="IPR017745">
    <property type="entry name" value="BcsE"/>
</dbReference>
<dbReference type="Pfam" id="PF10995">
    <property type="entry name" value="CBP_BcsE"/>
    <property type="match status" value="1"/>
</dbReference>